<comment type="subunit">
    <text evidence="4 12">F-type ATPases have 2 components, CF(1) - the catalytic core - and CF(0) - the membrane proton channel. CF(1) has five subunits: alpha(3), beta(3), gamma(1), delta(1), epsilon(1). CF(0) has three main subunits: a, b and c.</text>
</comment>
<dbReference type="Gene3D" id="1.10.287.80">
    <property type="entry name" value="ATP synthase, gamma subunit, helix hairpin domain"/>
    <property type="match status" value="1"/>
</dbReference>
<evidence type="ECO:0000256" key="5">
    <source>
        <dbReference type="ARBA" id="ARBA00022448"/>
    </source>
</evidence>
<sequence>MSKAKEIRDKIKSIQNTKKITKAMEMVAASKMKKVQDSMGRSRPYSEKIKDVIKNVGEGVLEYKHPFVTARDEKNVGVIMVSTDKGLCGGLNVNLFKHFMKNILEFKTKNVGIKAVIIGKKAELFAKRVGLTVVGSVTNLGDNPQVSDLLGIIKIMSDLYLNKEVDSVYLLYNRFKNTMSQIPIYEKIIPIQTKVFSGAESKKRLWDYLYEPEPEKLFELLMKRYIESLVYQSVVENIACEQAARMVAMKSATDNAGELINAFKLMYNKARQASITQELSEIVAGAEAV</sequence>
<dbReference type="GO" id="GO:0045259">
    <property type="term" value="C:proton-transporting ATP synthase complex"/>
    <property type="evidence" value="ECO:0007669"/>
    <property type="project" value="UniProtKB-KW"/>
</dbReference>
<dbReference type="Proteomes" id="UP000509549">
    <property type="component" value="Chromosome"/>
</dbReference>
<evidence type="ECO:0000256" key="3">
    <source>
        <dbReference type="ARBA" id="ARBA00007681"/>
    </source>
</evidence>
<dbReference type="PANTHER" id="PTHR11693">
    <property type="entry name" value="ATP SYNTHASE GAMMA CHAIN"/>
    <property type="match status" value="1"/>
</dbReference>
<accession>A0A6J5JXB3</accession>
<dbReference type="FunFam" id="1.10.287.80:FF:000005">
    <property type="entry name" value="ATP synthase gamma chain"/>
    <property type="match status" value="1"/>
</dbReference>
<keyword evidence="10 12" id="KW-0139">CF(1)</keyword>
<dbReference type="Pfam" id="PF00231">
    <property type="entry name" value="ATP-synt"/>
    <property type="match status" value="1"/>
</dbReference>
<keyword evidence="8 12" id="KW-0406">Ion transport</keyword>
<comment type="subcellular location">
    <subcellularLocation>
        <location evidence="12">Cell membrane</location>
        <topology evidence="12">Peripheral membrane protein</topology>
    </subcellularLocation>
    <subcellularLocation>
        <location evidence="2">Membrane</location>
        <topology evidence="2">Peripheral membrane protein</topology>
    </subcellularLocation>
</comment>
<dbReference type="GO" id="GO:0046933">
    <property type="term" value="F:proton-transporting ATP synthase activity, rotational mechanism"/>
    <property type="evidence" value="ECO:0007669"/>
    <property type="project" value="UniProtKB-UniRule"/>
</dbReference>
<dbReference type="RefSeq" id="WP_176604806.1">
    <property type="nucleotide sequence ID" value="NZ_LR794158.1"/>
</dbReference>
<comment type="function">
    <text evidence="1 12">Produces ATP from ADP in the presence of a proton gradient across the membrane. The gamma chain is believed to be important in regulating ATPase activity and the flow of protons through the CF(0) complex.</text>
</comment>
<dbReference type="Gene3D" id="3.40.1380.10">
    <property type="match status" value="1"/>
</dbReference>
<dbReference type="GO" id="GO:0042777">
    <property type="term" value="P:proton motive force-driven plasma membrane ATP synthesis"/>
    <property type="evidence" value="ECO:0007669"/>
    <property type="project" value="UniProtKB-UniRule"/>
</dbReference>
<keyword evidence="6 12" id="KW-1003">Cell membrane</keyword>
<evidence type="ECO:0000256" key="8">
    <source>
        <dbReference type="ARBA" id="ARBA00023065"/>
    </source>
</evidence>
<evidence type="ECO:0000256" key="2">
    <source>
        <dbReference type="ARBA" id="ARBA00004170"/>
    </source>
</evidence>
<comment type="similarity">
    <text evidence="3 12">Belongs to the ATPase gamma chain family.</text>
</comment>
<evidence type="ECO:0000313" key="14">
    <source>
        <dbReference type="Proteomes" id="UP000509549"/>
    </source>
</evidence>
<reference evidence="13 14" key="1">
    <citation type="submission" date="2020-04" db="EMBL/GenBank/DDBJ databases">
        <authorList>
            <person name="Graf S J."/>
        </authorList>
    </citation>
    <scope>NUCLEOTIDE SEQUENCE [LARGE SCALE GENOMIC DNA]</scope>
    <source>
        <strain evidence="13">1</strain>
    </source>
</reference>
<dbReference type="NCBIfam" id="NF004144">
    <property type="entry name" value="PRK05621.1-1"/>
    <property type="match status" value="1"/>
</dbReference>
<dbReference type="PROSITE" id="PS00153">
    <property type="entry name" value="ATPASE_GAMMA"/>
    <property type="match status" value="1"/>
</dbReference>
<protein>
    <recommendedName>
        <fullName evidence="12">ATP synthase gamma chain</fullName>
    </recommendedName>
    <alternativeName>
        <fullName evidence="12">ATP synthase F1 sector gamma subunit</fullName>
    </alternativeName>
    <alternativeName>
        <fullName evidence="12">F-ATPase gamma subunit</fullName>
    </alternativeName>
</protein>
<evidence type="ECO:0000256" key="1">
    <source>
        <dbReference type="ARBA" id="ARBA00003456"/>
    </source>
</evidence>
<dbReference type="EMBL" id="LR794158">
    <property type="protein sequence ID" value="CAB3976271.1"/>
    <property type="molecule type" value="Genomic_DNA"/>
</dbReference>
<dbReference type="InterPro" id="IPR000131">
    <property type="entry name" value="ATP_synth_F1_gsu"/>
</dbReference>
<keyword evidence="5 12" id="KW-0813">Transport</keyword>
<dbReference type="PANTHER" id="PTHR11693:SF22">
    <property type="entry name" value="ATP SYNTHASE SUBUNIT GAMMA, MITOCHONDRIAL"/>
    <property type="match status" value="1"/>
</dbReference>
<keyword evidence="11 12" id="KW-0066">ATP synthesis</keyword>
<evidence type="ECO:0000256" key="12">
    <source>
        <dbReference type="HAMAP-Rule" id="MF_00815"/>
    </source>
</evidence>
<dbReference type="CDD" id="cd12151">
    <property type="entry name" value="F1-ATPase_gamma"/>
    <property type="match status" value="1"/>
</dbReference>
<evidence type="ECO:0000256" key="9">
    <source>
        <dbReference type="ARBA" id="ARBA00023136"/>
    </source>
</evidence>
<organism evidence="13 14">
    <name type="scientific">Candidatus Azoamicus ciliaticola</name>
    <dbReference type="NCBI Taxonomy" id="2652803"/>
    <lineage>
        <taxon>Bacteria</taxon>
        <taxon>Pseudomonadati</taxon>
        <taxon>Pseudomonadota</taxon>
        <taxon>Gammaproteobacteria</taxon>
        <taxon>Candidatus Azoamicaceae</taxon>
        <taxon>Candidatus Azoamicus</taxon>
    </lineage>
</organism>
<evidence type="ECO:0000256" key="7">
    <source>
        <dbReference type="ARBA" id="ARBA00022781"/>
    </source>
</evidence>
<gene>
    <name evidence="12 13" type="primary">atpG</name>
    <name evidence="13" type="ORF">ESZ_00051</name>
</gene>
<name>A0A6J5JXB3_9GAMM</name>
<dbReference type="PRINTS" id="PR00126">
    <property type="entry name" value="ATPASEGAMMA"/>
</dbReference>
<dbReference type="KEGG" id="acil:ESZ_00051"/>
<dbReference type="HAMAP" id="MF_00815">
    <property type="entry name" value="ATP_synth_gamma_bact"/>
    <property type="match status" value="1"/>
</dbReference>
<evidence type="ECO:0000313" key="13">
    <source>
        <dbReference type="EMBL" id="CAB3976271.1"/>
    </source>
</evidence>
<dbReference type="AlphaFoldDB" id="A0A6J5JXB3"/>
<dbReference type="NCBIfam" id="TIGR01146">
    <property type="entry name" value="ATPsyn_F1gamma"/>
    <property type="match status" value="1"/>
</dbReference>
<dbReference type="GO" id="GO:0005886">
    <property type="term" value="C:plasma membrane"/>
    <property type="evidence" value="ECO:0007669"/>
    <property type="project" value="UniProtKB-SubCell"/>
</dbReference>
<evidence type="ECO:0000256" key="10">
    <source>
        <dbReference type="ARBA" id="ARBA00023196"/>
    </source>
</evidence>
<keyword evidence="14" id="KW-1185">Reference proteome</keyword>
<evidence type="ECO:0000256" key="6">
    <source>
        <dbReference type="ARBA" id="ARBA00022475"/>
    </source>
</evidence>
<proteinExistence type="inferred from homology"/>
<dbReference type="InterPro" id="IPR023632">
    <property type="entry name" value="ATP_synth_F1_gsu_CS"/>
</dbReference>
<keyword evidence="7 12" id="KW-0375">Hydrogen ion transport</keyword>
<keyword evidence="9 12" id="KW-0472">Membrane</keyword>
<dbReference type="InterPro" id="IPR035968">
    <property type="entry name" value="ATP_synth_F1_ATPase_gsu"/>
</dbReference>
<dbReference type="SUPFAM" id="SSF52943">
    <property type="entry name" value="ATP synthase (F1-ATPase), gamma subunit"/>
    <property type="match status" value="1"/>
</dbReference>
<evidence type="ECO:0000256" key="11">
    <source>
        <dbReference type="ARBA" id="ARBA00023310"/>
    </source>
</evidence>
<evidence type="ECO:0000256" key="4">
    <source>
        <dbReference type="ARBA" id="ARBA00011648"/>
    </source>
</evidence>
<dbReference type="GO" id="GO:0005524">
    <property type="term" value="F:ATP binding"/>
    <property type="evidence" value="ECO:0007669"/>
    <property type="project" value="UniProtKB-UniRule"/>
</dbReference>